<dbReference type="SMART" id="SM00028">
    <property type="entry name" value="TPR"/>
    <property type="match status" value="3"/>
</dbReference>
<protein>
    <recommendedName>
        <fullName evidence="2 7">peptidylprolyl isomerase</fullName>
        <ecNumber evidence="2 7">5.2.1.8</ecNumber>
    </recommendedName>
</protein>
<evidence type="ECO:0000259" key="11">
    <source>
        <dbReference type="PROSITE" id="PS50059"/>
    </source>
</evidence>
<keyword evidence="5 7" id="KW-0697">Rotamase</keyword>
<dbReference type="SUPFAM" id="SSF48452">
    <property type="entry name" value="TPR-like"/>
    <property type="match status" value="1"/>
</dbReference>
<dbReference type="InterPro" id="IPR011990">
    <property type="entry name" value="TPR-like_helical_dom_sf"/>
</dbReference>
<feature type="repeat" description="TPR" evidence="8">
    <location>
        <begin position="362"/>
        <end position="395"/>
    </location>
</feature>
<dbReference type="Pfam" id="PF00254">
    <property type="entry name" value="FKBP_C"/>
    <property type="match status" value="1"/>
</dbReference>
<organism evidence="12 13">
    <name type="scientific">Cyanidium caldarium</name>
    <name type="common">Red alga</name>
    <dbReference type="NCBI Taxonomy" id="2771"/>
    <lineage>
        <taxon>Eukaryota</taxon>
        <taxon>Rhodophyta</taxon>
        <taxon>Bangiophyceae</taxon>
        <taxon>Cyanidiales</taxon>
        <taxon>Cyanidiaceae</taxon>
        <taxon>Cyanidium</taxon>
    </lineage>
</organism>
<feature type="region of interest" description="Disordered" evidence="10">
    <location>
        <begin position="49"/>
        <end position="71"/>
    </location>
</feature>
<dbReference type="Proteomes" id="UP001301350">
    <property type="component" value="Unassembled WGS sequence"/>
</dbReference>
<evidence type="ECO:0000313" key="12">
    <source>
        <dbReference type="EMBL" id="KAK4535606.1"/>
    </source>
</evidence>
<evidence type="ECO:0000256" key="10">
    <source>
        <dbReference type="SAM" id="MobiDB-lite"/>
    </source>
</evidence>
<keyword evidence="4 8" id="KW-0802">TPR repeat</keyword>
<dbReference type="Gene3D" id="3.10.50.40">
    <property type="match status" value="1"/>
</dbReference>
<dbReference type="InterPro" id="IPR019734">
    <property type="entry name" value="TPR_rpt"/>
</dbReference>
<reference evidence="12 13" key="1">
    <citation type="submission" date="2022-07" db="EMBL/GenBank/DDBJ databases">
        <title>Genome-wide signatures of adaptation to extreme environments.</title>
        <authorList>
            <person name="Cho C.H."/>
            <person name="Yoon H.S."/>
        </authorList>
    </citation>
    <scope>NUCLEOTIDE SEQUENCE [LARGE SCALE GENOMIC DNA]</scope>
    <source>
        <strain evidence="12 13">DBV 063 E5</strain>
    </source>
</reference>
<dbReference type="SUPFAM" id="SSF54534">
    <property type="entry name" value="FKBP-like"/>
    <property type="match status" value="1"/>
</dbReference>
<keyword evidence="13" id="KW-1185">Reference proteome</keyword>
<evidence type="ECO:0000256" key="9">
    <source>
        <dbReference type="SAM" id="Coils"/>
    </source>
</evidence>
<keyword evidence="9" id="KW-0175">Coiled coil</keyword>
<dbReference type="EC" id="5.2.1.8" evidence="2 7"/>
<dbReference type="InterPro" id="IPR001179">
    <property type="entry name" value="PPIase_FKBP_dom"/>
</dbReference>
<dbReference type="AlphaFoldDB" id="A0AAV9IU30"/>
<dbReference type="Gene3D" id="1.25.40.10">
    <property type="entry name" value="Tetratricopeptide repeat domain"/>
    <property type="match status" value="1"/>
</dbReference>
<gene>
    <name evidence="12" type="ORF">CDCA_CDCA05G1631</name>
</gene>
<keyword evidence="6 7" id="KW-0413">Isomerase</keyword>
<evidence type="ECO:0000256" key="8">
    <source>
        <dbReference type="PROSITE-ProRule" id="PRU00339"/>
    </source>
</evidence>
<feature type="region of interest" description="Disordered" evidence="10">
    <location>
        <begin position="435"/>
        <end position="496"/>
    </location>
</feature>
<feature type="compositionally biased region" description="Low complexity" evidence="10">
    <location>
        <begin position="435"/>
        <end position="478"/>
    </location>
</feature>
<accession>A0AAV9IU30</accession>
<evidence type="ECO:0000256" key="1">
    <source>
        <dbReference type="ARBA" id="ARBA00000971"/>
    </source>
</evidence>
<feature type="coiled-coil region" evidence="9">
    <location>
        <begin position="260"/>
        <end position="287"/>
    </location>
</feature>
<dbReference type="PROSITE" id="PS50059">
    <property type="entry name" value="FKBP_PPIASE"/>
    <property type="match status" value="1"/>
</dbReference>
<feature type="domain" description="PPIase FKBP-type" evidence="11">
    <location>
        <begin position="73"/>
        <end position="187"/>
    </location>
</feature>
<evidence type="ECO:0000256" key="3">
    <source>
        <dbReference type="ARBA" id="ARBA00022737"/>
    </source>
</evidence>
<feature type="compositionally biased region" description="Pro residues" evidence="10">
    <location>
        <begin position="56"/>
        <end position="71"/>
    </location>
</feature>
<name>A0AAV9IU30_CYACA</name>
<keyword evidence="3" id="KW-0677">Repeat</keyword>
<evidence type="ECO:0000256" key="4">
    <source>
        <dbReference type="ARBA" id="ARBA00022803"/>
    </source>
</evidence>
<evidence type="ECO:0000256" key="6">
    <source>
        <dbReference type="ARBA" id="ARBA00023235"/>
    </source>
</evidence>
<dbReference type="InterPro" id="IPR050754">
    <property type="entry name" value="FKBP4/5/8-like"/>
</dbReference>
<comment type="caution">
    <text evidence="12">The sequence shown here is derived from an EMBL/GenBank/DDBJ whole genome shotgun (WGS) entry which is preliminary data.</text>
</comment>
<dbReference type="InterPro" id="IPR046357">
    <property type="entry name" value="PPIase_dom_sf"/>
</dbReference>
<dbReference type="GO" id="GO:0003755">
    <property type="term" value="F:peptidyl-prolyl cis-trans isomerase activity"/>
    <property type="evidence" value="ECO:0007669"/>
    <property type="project" value="UniProtKB-KW"/>
</dbReference>
<evidence type="ECO:0000256" key="7">
    <source>
        <dbReference type="PROSITE-ProRule" id="PRU00277"/>
    </source>
</evidence>
<sequence length="496" mass="52790">MTNDADVVWLLPRGHVDAKRVYKRVLRPAAGAATETAATTVSTLLENDAAASASAEPPPPPPPPALVPPPAKGERVAIHYQLFVAAADTEYRAATADATGRVRLDGTYTTDDDRRAAPFTFVMGRSHVIPAVELALATMRPGELARVHCGAPACAFGVRGRRGADGTQLVRPNCGSVEIDIEYLGTVRPNGTMTAGVAAQAPAGESAAAAAALSPPPALRYRKTRPFTELNTAAEREAYAKEAKELGNYYFKQGNWEAALQEYQVALQSLRLAADMEEEQEEQEKGEAGVAEREREALVQALWNNLARTHYRMGAYADSARCADAVIEARRGNAAAEVVISPDTDANTDAEASTRRNPSVLAKALFTRAQARTELGEYEAARQDLLQVMRLEPNHSAVRTQLDKVQRLREAYRDKERSTFGGMFAANAPATMTTSSSSTAAAGAPNKVSASSSTTTTRTTSGVVRSNRLPLLSSASSRAKPTVRVGGSGGRTPASQ</sequence>
<evidence type="ECO:0000256" key="5">
    <source>
        <dbReference type="ARBA" id="ARBA00023110"/>
    </source>
</evidence>
<dbReference type="PANTHER" id="PTHR46512">
    <property type="entry name" value="PEPTIDYLPROLYL ISOMERASE"/>
    <property type="match status" value="1"/>
</dbReference>
<dbReference type="EMBL" id="JANCYW010000005">
    <property type="protein sequence ID" value="KAK4535606.1"/>
    <property type="molecule type" value="Genomic_DNA"/>
</dbReference>
<dbReference type="PANTHER" id="PTHR46512:SF9">
    <property type="entry name" value="PEPTIDYLPROLYL ISOMERASE"/>
    <property type="match status" value="1"/>
</dbReference>
<evidence type="ECO:0000313" key="13">
    <source>
        <dbReference type="Proteomes" id="UP001301350"/>
    </source>
</evidence>
<dbReference type="PROSITE" id="PS50005">
    <property type="entry name" value="TPR"/>
    <property type="match status" value="1"/>
</dbReference>
<dbReference type="Pfam" id="PF13181">
    <property type="entry name" value="TPR_8"/>
    <property type="match status" value="1"/>
</dbReference>
<comment type="catalytic activity">
    <reaction evidence="1 7">
        <text>[protein]-peptidylproline (omega=180) = [protein]-peptidylproline (omega=0)</text>
        <dbReference type="Rhea" id="RHEA:16237"/>
        <dbReference type="Rhea" id="RHEA-COMP:10747"/>
        <dbReference type="Rhea" id="RHEA-COMP:10748"/>
        <dbReference type="ChEBI" id="CHEBI:83833"/>
        <dbReference type="ChEBI" id="CHEBI:83834"/>
        <dbReference type="EC" id="5.2.1.8"/>
    </reaction>
</comment>
<evidence type="ECO:0000256" key="2">
    <source>
        <dbReference type="ARBA" id="ARBA00013194"/>
    </source>
</evidence>
<proteinExistence type="predicted"/>